<proteinExistence type="inferred from homology"/>
<dbReference type="SUPFAM" id="SSF55846">
    <property type="entry name" value="N-acetylmuramoyl-L-alanine amidase-like"/>
    <property type="match status" value="1"/>
</dbReference>
<evidence type="ECO:0000259" key="2">
    <source>
        <dbReference type="SMART" id="SM00644"/>
    </source>
</evidence>
<dbReference type="SMART" id="SM00644">
    <property type="entry name" value="Ami_2"/>
    <property type="match status" value="1"/>
</dbReference>
<dbReference type="PANTHER" id="PTHR11022:SF41">
    <property type="entry name" value="PEPTIDOGLYCAN-RECOGNITION PROTEIN LC-RELATED"/>
    <property type="match status" value="1"/>
</dbReference>
<gene>
    <name evidence="4" type="ORF">E1163_25545</name>
</gene>
<dbReference type="InterPro" id="IPR026444">
    <property type="entry name" value="Secre_tail"/>
</dbReference>
<evidence type="ECO:0000313" key="5">
    <source>
        <dbReference type="Proteomes" id="UP000798808"/>
    </source>
</evidence>
<evidence type="ECO:0000313" key="4">
    <source>
        <dbReference type="EMBL" id="MTI28347.1"/>
    </source>
</evidence>
<comment type="similarity">
    <text evidence="1">Belongs to the N-acetylmuramoyl-L-alanine amidase 2 family.</text>
</comment>
<dbReference type="CDD" id="cd06583">
    <property type="entry name" value="PGRP"/>
    <property type="match status" value="1"/>
</dbReference>
<dbReference type="PANTHER" id="PTHR11022">
    <property type="entry name" value="PEPTIDOGLYCAN RECOGNITION PROTEIN"/>
    <property type="match status" value="1"/>
</dbReference>
<dbReference type="NCBIfam" id="TIGR04183">
    <property type="entry name" value="Por_Secre_tail"/>
    <property type="match status" value="1"/>
</dbReference>
<feature type="domain" description="Peptidoglycan recognition protein family" evidence="3">
    <location>
        <begin position="141"/>
        <end position="299"/>
    </location>
</feature>
<evidence type="ECO:0000256" key="1">
    <source>
        <dbReference type="ARBA" id="ARBA00007553"/>
    </source>
</evidence>
<comment type="caution">
    <text evidence="4">The sequence shown here is derived from an EMBL/GenBank/DDBJ whole genome shotgun (WGS) entry which is preliminary data.</text>
</comment>
<dbReference type="RefSeq" id="WP_155175782.1">
    <property type="nucleotide sequence ID" value="NZ_BAAAFL010000016.1"/>
</dbReference>
<evidence type="ECO:0000259" key="3">
    <source>
        <dbReference type="SMART" id="SM00701"/>
    </source>
</evidence>
<dbReference type="SMART" id="SM00701">
    <property type="entry name" value="PGRP"/>
    <property type="match status" value="1"/>
</dbReference>
<sequence>MRQYLWVLILLIIPLLAGAQQDRGRKIGANTRLLQTKAGPGQSQSFTGIEATSIAIKYQGSLDGAYIEVDGKEYPLTRDDHYSGEGKVTNLVVFDAVITQFQLFTGGITGEVEVVIIDAGSVKDPLKAPRLNKQQDECAKPEMVDQSVWREGLPEPSYNRSFTVTENIIIHHSATSNNVEDYTNVIRNIYIYHTQSNGWSDIGYNYLIAPDGTIFKGRDPGSGEQDVVIGAHFCGKNSTTMGVCLMGTYTQIPPSDETLASLSQLLAWKAEKDELDPFGIDPHPLNASLPVIAGHRDGCSTECPGQETYERLSEIRYATAETMETCGDEEPLVFTLFPNPAESYFKVELLNSETHKFVLYDMRGLPFNVHPYLVQDGIASFSTGDFAAGLYILHYQSGSELIKRRLIITD</sequence>
<protein>
    <submittedName>
        <fullName evidence="4">T9SS type A sorting domain-containing protein</fullName>
    </submittedName>
</protein>
<dbReference type="InterPro" id="IPR006619">
    <property type="entry name" value="PGRP_domain_met/bac"/>
</dbReference>
<dbReference type="Pfam" id="PF01510">
    <property type="entry name" value="Amidase_2"/>
    <property type="match status" value="1"/>
</dbReference>
<reference evidence="4 5" key="1">
    <citation type="submission" date="2019-02" db="EMBL/GenBank/DDBJ databases">
        <authorList>
            <person name="Goldberg S.R."/>
            <person name="Haltli B.A."/>
            <person name="Correa H."/>
            <person name="Russell K.G."/>
        </authorList>
    </citation>
    <scope>NUCLEOTIDE SEQUENCE [LARGE SCALE GENOMIC DNA]</scope>
    <source>
        <strain evidence="4 5">JCM 16186</strain>
    </source>
</reference>
<name>A0ABW9RXF3_9BACT</name>
<organism evidence="4 5">
    <name type="scientific">Fulvivirga kasyanovii</name>
    <dbReference type="NCBI Taxonomy" id="396812"/>
    <lineage>
        <taxon>Bacteria</taxon>
        <taxon>Pseudomonadati</taxon>
        <taxon>Bacteroidota</taxon>
        <taxon>Cytophagia</taxon>
        <taxon>Cytophagales</taxon>
        <taxon>Fulvivirgaceae</taxon>
        <taxon>Fulvivirga</taxon>
    </lineage>
</organism>
<keyword evidence="5" id="KW-1185">Reference proteome</keyword>
<dbReference type="InterPro" id="IPR002502">
    <property type="entry name" value="Amidase_domain"/>
</dbReference>
<dbReference type="InterPro" id="IPR015510">
    <property type="entry name" value="PGRP"/>
</dbReference>
<dbReference type="EMBL" id="SMLW01000661">
    <property type="protein sequence ID" value="MTI28347.1"/>
    <property type="molecule type" value="Genomic_DNA"/>
</dbReference>
<accession>A0ABW9RXF3</accession>
<dbReference type="Proteomes" id="UP000798808">
    <property type="component" value="Unassembled WGS sequence"/>
</dbReference>
<dbReference type="Gene3D" id="3.40.80.10">
    <property type="entry name" value="Peptidoglycan recognition protein-like"/>
    <property type="match status" value="1"/>
</dbReference>
<dbReference type="InterPro" id="IPR036505">
    <property type="entry name" value="Amidase/PGRP_sf"/>
</dbReference>
<feature type="domain" description="N-acetylmuramoyl-L-alanine amidase" evidence="2">
    <location>
        <begin position="153"/>
        <end position="305"/>
    </location>
</feature>